<evidence type="ECO:0000313" key="2">
    <source>
        <dbReference type="Proteomes" id="UP001367508"/>
    </source>
</evidence>
<dbReference type="Proteomes" id="UP001367508">
    <property type="component" value="Unassembled WGS sequence"/>
</dbReference>
<sequence>MVLEHGPIEAQFAIGGYDSLKNMALRRVELRQRKNTHRPCIMTLTFSQSLYLRPLIGPLQVWISSLLHYGLRLLQIELFLTLTLTCSLATLAYQFKRYKIPRGFSKGQSNQPLWIKERDVHGFTWRFYEEKLKFFKYSSPFMIPRSEQKINSFSVPQDDEFLRNPCNSSLDPLCAWSFL</sequence>
<reference evidence="1 2" key="1">
    <citation type="submission" date="2024-01" db="EMBL/GenBank/DDBJ databases">
        <title>The genomes of 5 underutilized Papilionoideae crops provide insights into root nodulation and disease resistanc.</title>
        <authorList>
            <person name="Jiang F."/>
        </authorList>
    </citation>
    <scope>NUCLEOTIDE SEQUENCE [LARGE SCALE GENOMIC DNA]</scope>
    <source>
        <strain evidence="1">LVBAO_FW01</strain>
        <tissue evidence="1">Leaves</tissue>
    </source>
</reference>
<gene>
    <name evidence="1" type="ORF">VNO77_34310</name>
</gene>
<keyword evidence="2" id="KW-1185">Reference proteome</keyword>
<protein>
    <submittedName>
        <fullName evidence="1">Uncharacterized protein</fullName>
    </submittedName>
</protein>
<accession>A0AAN9PZP2</accession>
<comment type="caution">
    <text evidence="1">The sequence shown here is derived from an EMBL/GenBank/DDBJ whole genome shotgun (WGS) entry which is preliminary data.</text>
</comment>
<organism evidence="1 2">
    <name type="scientific">Canavalia gladiata</name>
    <name type="common">Sword bean</name>
    <name type="synonym">Dolichos gladiatus</name>
    <dbReference type="NCBI Taxonomy" id="3824"/>
    <lineage>
        <taxon>Eukaryota</taxon>
        <taxon>Viridiplantae</taxon>
        <taxon>Streptophyta</taxon>
        <taxon>Embryophyta</taxon>
        <taxon>Tracheophyta</taxon>
        <taxon>Spermatophyta</taxon>
        <taxon>Magnoliopsida</taxon>
        <taxon>eudicotyledons</taxon>
        <taxon>Gunneridae</taxon>
        <taxon>Pentapetalae</taxon>
        <taxon>rosids</taxon>
        <taxon>fabids</taxon>
        <taxon>Fabales</taxon>
        <taxon>Fabaceae</taxon>
        <taxon>Papilionoideae</taxon>
        <taxon>50 kb inversion clade</taxon>
        <taxon>NPAAA clade</taxon>
        <taxon>indigoferoid/millettioid clade</taxon>
        <taxon>Phaseoleae</taxon>
        <taxon>Canavalia</taxon>
    </lineage>
</organism>
<proteinExistence type="predicted"/>
<name>A0AAN9PZP2_CANGL</name>
<dbReference type="AlphaFoldDB" id="A0AAN9PZP2"/>
<evidence type="ECO:0000313" key="1">
    <source>
        <dbReference type="EMBL" id="KAK7315739.1"/>
    </source>
</evidence>
<dbReference type="EMBL" id="JAYMYQ010000008">
    <property type="protein sequence ID" value="KAK7315739.1"/>
    <property type="molecule type" value="Genomic_DNA"/>
</dbReference>